<dbReference type="Proteomes" id="UP000076959">
    <property type="component" value="Unassembled WGS sequence"/>
</dbReference>
<dbReference type="EMBL" id="LUUB01000029">
    <property type="protein sequence ID" value="OAF14632.1"/>
    <property type="molecule type" value="Genomic_DNA"/>
</dbReference>
<proteinExistence type="predicted"/>
<comment type="caution">
    <text evidence="2">The sequence shown here is derived from an EMBL/GenBank/DDBJ whole genome shotgun (WGS) entry which is preliminary data.</text>
</comment>
<gene>
    <name evidence="2" type="ORF">AYJ54_41860</name>
</gene>
<sequence>MSRRRWIGIVAAVLAVPIVVGFVFLVLIDNVMSEFGACRVVRQSSFASPNGSKSVVVVWK</sequence>
<accession>A0A176Z3E2</accession>
<protein>
    <submittedName>
        <fullName evidence="2">Uncharacterized protein</fullName>
    </submittedName>
</protein>
<evidence type="ECO:0000256" key="1">
    <source>
        <dbReference type="SAM" id="Phobius"/>
    </source>
</evidence>
<evidence type="ECO:0000313" key="3">
    <source>
        <dbReference type="Proteomes" id="UP000076959"/>
    </source>
</evidence>
<keyword evidence="1" id="KW-0812">Transmembrane</keyword>
<keyword evidence="1" id="KW-0472">Membrane</keyword>
<organism evidence="2 3">
    <name type="scientific">Bradyrhizobium centrolobii</name>
    <dbReference type="NCBI Taxonomy" id="1505087"/>
    <lineage>
        <taxon>Bacteria</taxon>
        <taxon>Pseudomonadati</taxon>
        <taxon>Pseudomonadota</taxon>
        <taxon>Alphaproteobacteria</taxon>
        <taxon>Hyphomicrobiales</taxon>
        <taxon>Nitrobacteraceae</taxon>
        <taxon>Bradyrhizobium</taxon>
    </lineage>
</organism>
<dbReference type="AlphaFoldDB" id="A0A176Z3E2"/>
<evidence type="ECO:0000313" key="2">
    <source>
        <dbReference type="EMBL" id="OAF14632.1"/>
    </source>
</evidence>
<reference evidence="2 3" key="1">
    <citation type="submission" date="2016-03" db="EMBL/GenBank/DDBJ databases">
        <title>Draft Genome Sequence of the Strain BR 10245 (Bradyrhizobium sp.) isolated from nodules of Centrolobium paraense.</title>
        <authorList>
            <person name="Simoes-Araujo J.L.Sr."/>
            <person name="Barauna A.C."/>
            <person name="Silva K."/>
            <person name="Zilli J.E."/>
        </authorList>
    </citation>
    <scope>NUCLEOTIDE SEQUENCE [LARGE SCALE GENOMIC DNA]</scope>
    <source>
        <strain evidence="2 3">BR 10245</strain>
    </source>
</reference>
<name>A0A176Z3E2_9BRAD</name>
<keyword evidence="3" id="KW-1185">Reference proteome</keyword>
<dbReference type="STRING" id="1505087.AYJ54_41860"/>
<feature type="transmembrane region" description="Helical" evidence="1">
    <location>
        <begin position="6"/>
        <end position="28"/>
    </location>
</feature>
<keyword evidence="1" id="KW-1133">Transmembrane helix</keyword>